<feature type="region of interest" description="Disordered" evidence="1">
    <location>
        <begin position="93"/>
        <end position="293"/>
    </location>
</feature>
<proteinExistence type="predicted"/>
<gene>
    <name evidence="2" type="ORF">FHS40_008703</name>
</gene>
<dbReference type="AlphaFoldDB" id="A0A7W8B3B1"/>
<feature type="compositionally biased region" description="Pro residues" evidence="1">
    <location>
        <begin position="150"/>
        <end position="163"/>
    </location>
</feature>
<keyword evidence="3" id="KW-1185">Reference proteome</keyword>
<evidence type="ECO:0000313" key="3">
    <source>
        <dbReference type="Proteomes" id="UP000549009"/>
    </source>
</evidence>
<evidence type="ECO:0000313" key="2">
    <source>
        <dbReference type="EMBL" id="MBB5109575.1"/>
    </source>
</evidence>
<reference evidence="2 3" key="1">
    <citation type="submission" date="2020-08" db="EMBL/GenBank/DDBJ databases">
        <title>Genomic Encyclopedia of Type Strains, Phase III (KMG-III): the genomes of soil and plant-associated and newly described type strains.</title>
        <authorList>
            <person name="Whitman W."/>
        </authorList>
    </citation>
    <scope>NUCLEOTIDE SEQUENCE [LARGE SCALE GENOMIC DNA]</scope>
    <source>
        <strain evidence="2 3">CECT 3146</strain>
    </source>
</reference>
<comment type="caution">
    <text evidence="2">The sequence shown here is derived from an EMBL/GenBank/DDBJ whole genome shotgun (WGS) entry which is preliminary data.</text>
</comment>
<dbReference type="EMBL" id="JACHJD010000031">
    <property type="protein sequence ID" value="MBB5109575.1"/>
    <property type="molecule type" value="Genomic_DNA"/>
</dbReference>
<name>A0A7W8B3B1_STRST</name>
<sequence length="293" mass="30880">MGGESVPYPRHRFPGAEGLDLFQHVDQRSSVVGARLEGEAQPRAALGAGGVAAQRGRPSRLASSSAGAARAECGCGARRCGAPEAAAIYPIRRRTRSRHVPSPPPISVRGRSWAAHRAISDPSAPRPGAWDAASSAPAARSAGATRTPAPVSPRSPAPPPGRPAPRATGRLRVRATEQRAPTRPGQLRLAHHPAWAAGRWPDAAAAPEHRPATISVSTTARSRDGFPLSPRSRHGDGPTRTARPPACDGPRPTEVVTEAERTHRKPRTATRKTHQQPHTAEAPAPTELTKIQS</sequence>
<organism evidence="2 3">
    <name type="scientific">Streptomyces spectabilis</name>
    <dbReference type="NCBI Taxonomy" id="68270"/>
    <lineage>
        <taxon>Bacteria</taxon>
        <taxon>Bacillati</taxon>
        <taxon>Actinomycetota</taxon>
        <taxon>Actinomycetes</taxon>
        <taxon>Kitasatosporales</taxon>
        <taxon>Streptomycetaceae</taxon>
        <taxon>Streptomyces</taxon>
    </lineage>
</organism>
<feature type="compositionally biased region" description="Low complexity" evidence="1">
    <location>
        <begin position="193"/>
        <end position="206"/>
    </location>
</feature>
<dbReference type="Proteomes" id="UP000549009">
    <property type="component" value="Unassembled WGS sequence"/>
</dbReference>
<protein>
    <submittedName>
        <fullName evidence="2">Uncharacterized protein</fullName>
    </submittedName>
</protein>
<evidence type="ECO:0000256" key="1">
    <source>
        <dbReference type="SAM" id="MobiDB-lite"/>
    </source>
</evidence>
<feature type="compositionally biased region" description="Low complexity" evidence="1">
    <location>
        <begin position="132"/>
        <end position="149"/>
    </location>
</feature>
<accession>A0A7W8B3B1</accession>
<feature type="compositionally biased region" description="Basic residues" evidence="1">
    <location>
        <begin position="262"/>
        <end position="275"/>
    </location>
</feature>